<evidence type="ECO:0000256" key="1">
    <source>
        <dbReference type="SAM" id="Phobius"/>
    </source>
</evidence>
<accession>A0ABW9EEB3</accession>
<evidence type="ECO:0000313" key="3">
    <source>
        <dbReference type="Proteomes" id="UP001629392"/>
    </source>
</evidence>
<evidence type="ECO:0008006" key="4">
    <source>
        <dbReference type="Google" id="ProtNLM"/>
    </source>
</evidence>
<organism evidence="2 3">
    <name type="scientific">Paraburkholderia strydomiana</name>
    <dbReference type="NCBI Taxonomy" id="1245417"/>
    <lineage>
        <taxon>Bacteria</taxon>
        <taxon>Pseudomonadati</taxon>
        <taxon>Pseudomonadota</taxon>
        <taxon>Betaproteobacteria</taxon>
        <taxon>Burkholderiales</taxon>
        <taxon>Burkholderiaceae</taxon>
        <taxon>Paraburkholderia</taxon>
    </lineage>
</organism>
<proteinExistence type="predicted"/>
<gene>
    <name evidence="2" type="ORF">PQQ73_13845</name>
</gene>
<reference evidence="2 3" key="1">
    <citation type="journal article" date="2024" name="Chem. Sci.">
        <title>Discovery of megapolipeptins by genome mining of a Burkholderiales bacteria collection.</title>
        <authorList>
            <person name="Paulo B.S."/>
            <person name="Recchia M.J.J."/>
            <person name="Lee S."/>
            <person name="Fergusson C.H."/>
            <person name="Romanowski S.B."/>
            <person name="Hernandez A."/>
            <person name="Krull N."/>
            <person name="Liu D.Y."/>
            <person name="Cavanagh H."/>
            <person name="Bos A."/>
            <person name="Gray C.A."/>
            <person name="Murphy B.T."/>
            <person name="Linington R.G."/>
            <person name="Eustaquio A.S."/>
        </authorList>
    </citation>
    <scope>NUCLEOTIDE SEQUENCE [LARGE SCALE GENOMIC DNA]</scope>
    <source>
        <strain evidence="2 3">RL17-350-BIC-E</strain>
    </source>
</reference>
<evidence type="ECO:0000313" key="2">
    <source>
        <dbReference type="EMBL" id="MFM0717415.1"/>
    </source>
</evidence>
<keyword evidence="1" id="KW-1133">Transmembrane helix</keyword>
<protein>
    <recommendedName>
        <fullName evidence="4">DUF4044 domain-containing protein</fullName>
    </recommendedName>
</protein>
<comment type="caution">
    <text evidence="2">The sequence shown here is derived from an EMBL/GenBank/DDBJ whole genome shotgun (WGS) entry which is preliminary data.</text>
</comment>
<name>A0ABW9EEB3_9BURK</name>
<dbReference type="EMBL" id="JAQQCL010000008">
    <property type="protein sequence ID" value="MFM0717415.1"/>
    <property type="molecule type" value="Genomic_DNA"/>
</dbReference>
<feature type="transmembrane region" description="Helical" evidence="1">
    <location>
        <begin position="9"/>
        <end position="35"/>
    </location>
</feature>
<keyword evidence="1" id="KW-0812">Transmembrane</keyword>
<dbReference type="Proteomes" id="UP001629392">
    <property type="component" value="Unassembled WGS sequence"/>
</dbReference>
<keyword evidence="1" id="KW-0472">Membrane</keyword>
<dbReference type="RefSeq" id="WP_408148087.1">
    <property type="nucleotide sequence ID" value="NZ_JAQQCJ010000013.1"/>
</dbReference>
<keyword evidence="3" id="KW-1185">Reference proteome</keyword>
<sequence length="41" mass="4161">MSKPGSAKVFVTLVLTIVLLCAGLTVLIGLFGLLVKLFGAG</sequence>